<gene>
    <name evidence="1" type="ORF">LTS18_015003</name>
</gene>
<accession>A0ACC3DGT9</accession>
<feature type="non-terminal residue" evidence="1">
    <location>
        <position position="151"/>
    </location>
</feature>
<evidence type="ECO:0000313" key="2">
    <source>
        <dbReference type="Proteomes" id="UP001186974"/>
    </source>
</evidence>
<keyword evidence="2" id="KW-1185">Reference proteome</keyword>
<name>A0ACC3DGT9_9PEZI</name>
<comment type="caution">
    <text evidence="1">The sequence shown here is derived from an EMBL/GenBank/DDBJ whole genome shotgun (WGS) entry which is preliminary data.</text>
</comment>
<dbReference type="EMBL" id="JAWDJW010004915">
    <property type="protein sequence ID" value="KAK3070837.1"/>
    <property type="molecule type" value="Genomic_DNA"/>
</dbReference>
<protein>
    <submittedName>
        <fullName evidence="1">Uncharacterized protein</fullName>
    </submittedName>
</protein>
<sequence>MDSVIFDPSAGDPVRTTNAAGGVYRTTVGPAYYQSWSNFPYGTKFVSTLNFGNNSLDIARDMAVASVRYQQDKIHYFELGNEPTNYPSTRWNDSTEAYVQQWKQWTAAIDLAVNQESSSAAEQYGNDRWWASSATTDVTGFNVRPADLIPA</sequence>
<reference evidence="1" key="1">
    <citation type="submission" date="2024-09" db="EMBL/GenBank/DDBJ databases">
        <title>Black Yeasts Isolated from many extreme environments.</title>
        <authorList>
            <person name="Coleine C."/>
            <person name="Stajich J.E."/>
            <person name="Selbmann L."/>
        </authorList>
    </citation>
    <scope>NUCLEOTIDE SEQUENCE</scope>
    <source>
        <strain evidence="1">CCFEE 5737</strain>
    </source>
</reference>
<proteinExistence type="predicted"/>
<dbReference type="Proteomes" id="UP001186974">
    <property type="component" value="Unassembled WGS sequence"/>
</dbReference>
<organism evidence="1 2">
    <name type="scientific">Coniosporium uncinatum</name>
    <dbReference type="NCBI Taxonomy" id="93489"/>
    <lineage>
        <taxon>Eukaryota</taxon>
        <taxon>Fungi</taxon>
        <taxon>Dikarya</taxon>
        <taxon>Ascomycota</taxon>
        <taxon>Pezizomycotina</taxon>
        <taxon>Dothideomycetes</taxon>
        <taxon>Dothideomycetes incertae sedis</taxon>
        <taxon>Coniosporium</taxon>
    </lineage>
</organism>
<evidence type="ECO:0000313" key="1">
    <source>
        <dbReference type="EMBL" id="KAK3070837.1"/>
    </source>
</evidence>